<dbReference type="Pfam" id="PF09351">
    <property type="entry name" value="DUF1993"/>
    <property type="match status" value="1"/>
</dbReference>
<dbReference type="AlphaFoldDB" id="A0A2T5FZR2"/>
<dbReference type="Proteomes" id="UP000244162">
    <property type="component" value="Unassembled WGS sequence"/>
</dbReference>
<dbReference type="Gene3D" id="1.20.120.450">
    <property type="entry name" value="dinb family like domain"/>
    <property type="match status" value="1"/>
</dbReference>
<evidence type="ECO:0008006" key="3">
    <source>
        <dbReference type="Google" id="ProtNLM"/>
    </source>
</evidence>
<proteinExistence type="predicted"/>
<name>A0A2T5FZR2_9SPHN</name>
<evidence type="ECO:0000313" key="1">
    <source>
        <dbReference type="EMBL" id="PTQ12190.1"/>
    </source>
</evidence>
<organism evidence="1 2">
    <name type="scientific">Sphingomonas oleivorans</name>
    <dbReference type="NCBI Taxonomy" id="1735121"/>
    <lineage>
        <taxon>Bacteria</taxon>
        <taxon>Pseudomonadati</taxon>
        <taxon>Pseudomonadota</taxon>
        <taxon>Alphaproteobacteria</taxon>
        <taxon>Sphingomonadales</taxon>
        <taxon>Sphingomonadaceae</taxon>
        <taxon>Sphingomonas</taxon>
    </lineage>
</organism>
<reference evidence="1 2" key="1">
    <citation type="submission" date="2017-09" db="EMBL/GenBank/DDBJ databases">
        <title>Sphingomonas panjinensis sp.nov., isolated from oil-contaminated soil.</title>
        <authorList>
            <person name="Wang L."/>
            <person name="Chen L."/>
        </authorList>
    </citation>
    <scope>NUCLEOTIDE SEQUENCE [LARGE SCALE GENOMIC DNA]</scope>
    <source>
        <strain evidence="1 2">FW-11</strain>
    </source>
</reference>
<accession>A0A2T5FZR2</accession>
<dbReference type="OrthoDB" id="338237at2"/>
<dbReference type="EMBL" id="NWBU01000005">
    <property type="protein sequence ID" value="PTQ12190.1"/>
    <property type="molecule type" value="Genomic_DNA"/>
</dbReference>
<dbReference type="InterPro" id="IPR018531">
    <property type="entry name" value="DUF1993"/>
</dbReference>
<comment type="caution">
    <text evidence="1">The sequence shown here is derived from an EMBL/GenBank/DDBJ whole genome shotgun (WGS) entry which is preliminary data.</text>
</comment>
<dbReference type="RefSeq" id="WP_107967055.1">
    <property type="nucleotide sequence ID" value="NZ_NWBU01000005.1"/>
</dbReference>
<dbReference type="PANTHER" id="PTHR36922">
    <property type="entry name" value="BLL2446 PROTEIN"/>
    <property type="match status" value="1"/>
</dbReference>
<protein>
    <recommendedName>
        <fullName evidence="3">DUF1993 domain-containing protein</fullName>
    </recommendedName>
</protein>
<dbReference type="PANTHER" id="PTHR36922:SF1">
    <property type="entry name" value="DUF1993 DOMAIN-CONTAINING PROTEIN"/>
    <property type="match status" value="1"/>
</dbReference>
<keyword evidence="2" id="KW-1185">Reference proteome</keyword>
<sequence>MKVSLYSFVDLYGRALDTAAHLLARGSEHAAAQGIDAEEMLDWRLIGDMQPLRFQLMVVIDFAQQWPARVAGLPVPHGVGAGLDAAGLSAAMADAKAYLATLGPERFEARDDVPIRFRIGEGMEPTLPAGRWLSVFATTNLYFHLSTAYGILRSRGVPIGKVDLFAGGL</sequence>
<dbReference type="InterPro" id="IPR034660">
    <property type="entry name" value="DinB/YfiT-like"/>
</dbReference>
<evidence type="ECO:0000313" key="2">
    <source>
        <dbReference type="Proteomes" id="UP000244162"/>
    </source>
</evidence>
<gene>
    <name evidence="1" type="ORF">CLG96_06455</name>
</gene>
<dbReference type="SUPFAM" id="SSF109854">
    <property type="entry name" value="DinB/YfiT-like putative metalloenzymes"/>
    <property type="match status" value="1"/>
</dbReference>